<dbReference type="PANTHER" id="PTHR43399:SF4">
    <property type="entry name" value="CELL WALL-ASSOCIATED PROTEASE"/>
    <property type="match status" value="1"/>
</dbReference>
<dbReference type="Gene3D" id="3.40.50.200">
    <property type="entry name" value="Peptidase S8/S53 domain"/>
    <property type="match status" value="1"/>
</dbReference>
<gene>
    <name evidence="8" type="ORF">SAMN05421544_11329</name>
</gene>
<dbReference type="SUPFAM" id="SSF52743">
    <property type="entry name" value="Subtilisin-like"/>
    <property type="match status" value="1"/>
</dbReference>
<keyword evidence="4 6" id="KW-0378">Hydrolase</keyword>
<reference evidence="8 9" key="1">
    <citation type="submission" date="2016-10" db="EMBL/GenBank/DDBJ databases">
        <authorList>
            <person name="de Groot N.N."/>
        </authorList>
    </citation>
    <scope>NUCLEOTIDE SEQUENCE [LARGE SCALE GENOMIC DNA]</scope>
    <source>
        <strain evidence="8 9">DSM 24015</strain>
    </source>
</reference>
<dbReference type="STRING" id="1071918.SAMN05421544_11329"/>
<dbReference type="NCBIfam" id="NF038128">
    <property type="entry name" value="choice_anch_J"/>
    <property type="match status" value="2"/>
</dbReference>
<dbReference type="Gene3D" id="2.60.120.380">
    <property type="match status" value="1"/>
</dbReference>
<evidence type="ECO:0000256" key="4">
    <source>
        <dbReference type="ARBA" id="ARBA00022801"/>
    </source>
</evidence>
<evidence type="ECO:0000313" key="8">
    <source>
        <dbReference type="EMBL" id="SDE56369.1"/>
    </source>
</evidence>
<dbReference type="InterPro" id="IPR011628">
    <property type="entry name" value="Cleaved_adhesin"/>
</dbReference>
<keyword evidence="5 6" id="KW-0720">Serine protease</keyword>
<dbReference type="InterPro" id="IPR000601">
    <property type="entry name" value="PKD_dom"/>
</dbReference>
<feature type="active site" description="Charge relay system" evidence="6">
    <location>
        <position position="387"/>
    </location>
</feature>
<dbReference type="Pfam" id="PF18962">
    <property type="entry name" value="Por_Secre_tail"/>
    <property type="match status" value="1"/>
</dbReference>
<dbReference type="InterPro" id="IPR000209">
    <property type="entry name" value="Peptidase_S8/S53_dom"/>
</dbReference>
<keyword evidence="9" id="KW-1185">Reference proteome</keyword>
<dbReference type="CDD" id="cd04842">
    <property type="entry name" value="Peptidases_S8_Kp43_protease"/>
    <property type="match status" value="1"/>
</dbReference>
<keyword evidence="2 6" id="KW-0645">Protease</keyword>
<dbReference type="PROSITE" id="PS51892">
    <property type="entry name" value="SUBTILASE"/>
    <property type="match status" value="1"/>
</dbReference>
<evidence type="ECO:0000256" key="5">
    <source>
        <dbReference type="ARBA" id="ARBA00022825"/>
    </source>
</evidence>
<evidence type="ECO:0000256" key="6">
    <source>
        <dbReference type="PROSITE-ProRule" id="PRU01240"/>
    </source>
</evidence>
<feature type="domain" description="PKD" evidence="7">
    <location>
        <begin position="980"/>
        <end position="1068"/>
    </location>
</feature>
<dbReference type="Pfam" id="PF07675">
    <property type="entry name" value="Cleaved_Adhesin"/>
    <property type="match status" value="2"/>
</dbReference>
<keyword evidence="3" id="KW-0732">Signal</keyword>
<dbReference type="PROSITE" id="PS00138">
    <property type="entry name" value="SUBTILASE_SER"/>
    <property type="match status" value="1"/>
</dbReference>
<dbReference type="Pfam" id="PF00082">
    <property type="entry name" value="Peptidase_S8"/>
    <property type="match status" value="1"/>
</dbReference>
<dbReference type="InterPro" id="IPR051048">
    <property type="entry name" value="Peptidase_S8/S53_subtilisin"/>
</dbReference>
<dbReference type="Gene3D" id="2.60.40.10">
    <property type="entry name" value="Immunoglobulins"/>
    <property type="match status" value="2"/>
</dbReference>
<dbReference type="GO" id="GO:0006508">
    <property type="term" value="P:proteolysis"/>
    <property type="evidence" value="ECO:0007669"/>
    <property type="project" value="UniProtKB-KW"/>
</dbReference>
<dbReference type="InterPro" id="IPR023828">
    <property type="entry name" value="Peptidase_S8_Ser-AS"/>
</dbReference>
<organism evidence="8 9">
    <name type="scientific">Riemerella columbipharyngis</name>
    <dbReference type="NCBI Taxonomy" id="1071918"/>
    <lineage>
        <taxon>Bacteria</taxon>
        <taxon>Pseudomonadati</taxon>
        <taxon>Bacteroidota</taxon>
        <taxon>Flavobacteriia</taxon>
        <taxon>Flavobacteriales</taxon>
        <taxon>Weeksellaceae</taxon>
        <taxon>Riemerella</taxon>
    </lineage>
</organism>
<evidence type="ECO:0000256" key="2">
    <source>
        <dbReference type="ARBA" id="ARBA00022670"/>
    </source>
</evidence>
<dbReference type="InterPro" id="IPR034058">
    <property type="entry name" value="TagA/B/C/D_pept_dom"/>
</dbReference>
<sequence length="1429" mass="158330">MIYNKHLFRLGGISAMFISQFYFSQNVEQIRKIQQHTDVTELKKFSRELLKSTPSVQELKAKAKKMNVPFSGEINGKYFQFYSVDKRTGLPIYLKTYNVGAAAGTQTNKLHSGEYNLTGEGMTVHEWDGGGVRTTHREFGGRVTQKDVPSALSEHSTHVAGTMVAAGVNQSARGMAYKAKLNAYDWNSDTNEMAAAATDGALVSNHSYGFLGGFEYGNFAGGNKVGWYWFGDEDDTEFYGYGQYGSTDKNWDILAYRAPYYLPVKAAGNPRGDGPRPGESYYVNTGRDAQGNTIWTTSNKPKQKNGGDDGFDCIVTGSLAKNILTVGAAEKLKGEYSKPSDVEMASFSAFGPTDDGRIKPDITGIGVDLFSTTSTGDASYTTLSGTSMASPNVTGTLILLQQHYSQNNNGTFMKSATLKGLAIATANEAGNAPGPDYASGWGLLNAYKAANTISLNGIYSLIEENKLENNKTYSKDVIASGTEPLKVTIVWTDPAPVTLSDEEKLNDRTKMLVNDLDIRVTENGKTYFPWVLNPERPGDAATTGDNIVDNVEQVYIPNPTPGATYTITVTHKGTLKKPSSRAGYSLDDAESQDFSMIITGINLGEIKYDLSLNKIELGVPKNEFSERTPVNFKIYNIGKEKATGAKLTYKLINEDTNAVVSTSEIPLEDLEPGALIDKTGYIDLSKSFVNYRIEGEIVYPEDRIKTNNYSNIKTFGVVSDLTVADARDDFGFEGDFIQNGWTSQDVDGDGITWRSFVNSRYSHGGSTIAVDYPDTKTPINNWLFSNPIKFSPETLYRVTFYVRKVTDKEEYLKLAIGNRADAGAMTYITPETIEAKDGQYTKYSYEFKIPGSTEGTYYIGFQHKQDEGSFAVLLDDVSVHHSERKPEADFTADNTYPSTYDVVSLKDETITASTLPIIKYQWKIEPSYYEYVDNTNASSQNPKVRFQKERSYTITLKATNAKGADSRMKEVYIRVKNKKTVADFTTDDTQYYQKDEVLFNNTSSGNPKPNSFKWEITPSDGVEYTQGTNASSENPVVKFNQPGTYSVKLTATSPMNESTVAKTDYLTVNSIYNPVRNLSYKVEDNQLKLKWDRPMLAPIYSEKFNGKALPSDMKIIDNDDDGITWVLAGEQHAVGSSSWENAAAVEKDDWLITPALKKGAEVVKFDVRHPRKERYEVYVMPASAGELTADDILSKGHKVFSEEAVTTNPSFKQLSADVHQYTGEDFYVAFRHNSKATDPDSSYLMLDNISVGYSDNPLEKGMNTSAPLAHSDNKKTMGIIEKPELIGYFVRKEGSEVADIDGKNNLVYTESNLKRGVYHYDVRAKYSDGTFAEQRETVVDLSHLATYETQVNNQEVAVYPNPSEGIFFVNIPSHLGKEVSVSVYSASGEQVLNAKITKEHNKIDLIRFPKGVYLVKVNGTKSSIKIIVK</sequence>
<dbReference type="PROSITE" id="PS50093">
    <property type="entry name" value="PKD"/>
    <property type="match status" value="1"/>
</dbReference>
<dbReference type="Gene3D" id="2.60.120.200">
    <property type="match status" value="2"/>
</dbReference>
<dbReference type="NCBIfam" id="TIGR04183">
    <property type="entry name" value="Por_Secre_tail"/>
    <property type="match status" value="1"/>
</dbReference>
<protein>
    <submittedName>
        <fullName evidence="8">Por secretion system C-terminal sorting domain-containing protein</fullName>
    </submittedName>
</protein>
<dbReference type="PANTHER" id="PTHR43399">
    <property type="entry name" value="SUBTILISIN-RELATED"/>
    <property type="match status" value="1"/>
</dbReference>
<dbReference type="RefSeq" id="WP_092737128.1">
    <property type="nucleotide sequence ID" value="NZ_FNAS01000013.1"/>
</dbReference>
<evidence type="ECO:0000256" key="1">
    <source>
        <dbReference type="ARBA" id="ARBA00011073"/>
    </source>
</evidence>
<dbReference type="InterPro" id="IPR035986">
    <property type="entry name" value="PKD_dom_sf"/>
</dbReference>
<comment type="similarity">
    <text evidence="1 6">Belongs to the peptidase S8 family.</text>
</comment>
<feature type="active site" description="Charge relay system" evidence="6">
    <location>
        <position position="128"/>
    </location>
</feature>
<dbReference type="InterPro" id="IPR036852">
    <property type="entry name" value="Peptidase_S8/S53_dom_sf"/>
</dbReference>
<dbReference type="EMBL" id="FNAS01000013">
    <property type="protein sequence ID" value="SDE56369.1"/>
    <property type="molecule type" value="Genomic_DNA"/>
</dbReference>
<feature type="active site" description="Charge relay system" evidence="6">
    <location>
        <position position="155"/>
    </location>
</feature>
<evidence type="ECO:0000259" key="7">
    <source>
        <dbReference type="PROSITE" id="PS50093"/>
    </source>
</evidence>
<dbReference type="OrthoDB" id="9792152at2"/>
<dbReference type="SMART" id="SM00089">
    <property type="entry name" value="PKD"/>
    <property type="match status" value="2"/>
</dbReference>
<dbReference type="Proteomes" id="UP000198517">
    <property type="component" value="Unassembled WGS sequence"/>
</dbReference>
<dbReference type="CDD" id="cd00146">
    <property type="entry name" value="PKD"/>
    <property type="match status" value="1"/>
</dbReference>
<dbReference type="InterPro" id="IPR026444">
    <property type="entry name" value="Secre_tail"/>
</dbReference>
<dbReference type="InterPro" id="IPR022409">
    <property type="entry name" value="PKD/Chitinase_dom"/>
</dbReference>
<accession>A0A1G7DY18</accession>
<dbReference type="InterPro" id="IPR013783">
    <property type="entry name" value="Ig-like_fold"/>
</dbReference>
<dbReference type="SUPFAM" id="SSF49299">
    <property type="entry name" value="PKD domain"/>
    <property type="match status" value="2"/>
</dbReference>
<evidence type="ECO:0000256" key="3">
    <source>
        <dbReference type="ARBA" id="ARBA00022729"/>
    </source>
</evidence>
<evidence type="ECO:0000313" key="9">
    <source>
        <dbReference type="Proteomes" id="UP000198517"/>
    </source>
</evidence>
<dbReference type="SUPFAM" id="SSF49785">
    <property type="entry name" value="Galactose-binding domain-like"/>
    <property type="match status" value="2"/>
</dbReference>
<name>A0A1G7DY18_9FLAO</name>
<dbReference type="GO" id="GO:0004252">
    <property type="term" value="F:serine-type endopeptidase activity"/>
    <property type="evidence" value="ECO:0007669"/>
    <property type="project" value="UniProtKB-UniRule"/>
</dbReference>
<dbReference type="InterPro" id="IPR008979">
    <property type="entry name" value="Galactose-bd-like_sf"/>
</dbReference>
<proteinExistence type="inferred from homology"/>